<evidence type="ECO:0000313" key="1">
    <source>
        <dbReference type="EMBL" id="PJA13722.1"/>
    </source>
</evidence>
<organism evidence="1 2">
    <name type="scientific">Candidatus Dojkabacteria bacterium CG_4_10_14_0_2_um_filter_Dojkabacteria_WS6_41_15</name>
    <dbReference type="NCBI Taxonomy" id="2014249"/>
    <lineage>
        <taxon>Bacteria</taxon>
        <taxon>Candidatus Dojkabacteria</taxon>
    </lineage>
</organism>
<sequence>MMRNMLVSDILAGEGVGLIDPHGETAEFILDHIPANRVEDVIYFNPGDVDFPVGFNPIYVKDKAQRDLVADNIIGVFKKYFDSWGPRLEYILYNALLSALDSQGTTLLSVQRMLTDKEYRHRVLSHVKDPMILRFWREEYSMIEQNSKLLSEAVAPIQNKIGRYLSPRIIRNILGQTKSTFNIREMIDSKKIFIANLSKGRIGEENTSLLGGLLIARIYTAAMERVDVPEDERNDFTLYIDEMQSFTTDAFVQILSEARKYRLSLVMNHQFIEQLPEELRAGIFGNVGTMATFSVSQKDAVILSQEFAPYVLPEDILALPNYQLYLRMTINDRISEPFSAVSMPFRYDAFGYRDIIKQKSREKYAVPREVIEEKIIRWVENKGE</sequence>
<evidence type="ECO:0000313" key="2">
    <source>
        <dbReference type="Proteomes" id="UP000228952"/>
    </source>
</evidence>
<evidence type="ECO:0008006" key="3">
    <source>
        <dbReference type="Google" id="ProtNLM"/>
    </source>
</evidence>
<dbReference type="InterPro" id="IPR027417">
    <property type="entry name" value="P-loop_NTPase"/>
</dbReference>
<proteinExistence type="predicted"/>
<dbReference type="Gene3D" id="3.40.50.300">
    <property type="entry name" value="P-loop containing nucleotide triphosphate hydrolases"/>
    <property type="match status" value="1"/>
</dbReference>
<gene>
    <name evidence="1" type="ORF">COX64_02980</name>
</gene>
<protein>
    <recommendedName>
        <fullName evidence="3">TraD/TraG TraM recognition site domain-containing protein</fullName>
    </recommendedName>
</protein>
<dbReference type="EMBL" id="PFQB01000077">
    <property type="protein sequence ID" value="PJA13722.1"/>
    <property type="molecule type" value="Genomic_DNA"/>
</dbReference>
<name>A0A2M7W1P7_9BACT</name>
<dbReference type="AlphaFoldDB" id="A0A2M7W1P7"/>
<accession>A0A2M7W1P7</accession>
<comment type="caution">
    <text evidence="1">The sequence shown here is derived from an EMBL/GenBank/DDBJ whole genome shotgun (WGS) entry which is preliminary data.</text>
</comment>
<dbReference type="Proteomes" id="UP000228952">
    <property type="component" value="Unassembled WGS sequence"/>
</dbReference>
<dbReference type="SUPFAM" id="SSF52540">
    <property type="entry name" value="P-loop containing nucleoside triphosphate hydrolases"/>
    <property type="match status" value="1"/>
</dbReference>
<reference evidence="2" key="1">
    <citation type="submission" date="2017-09" db="EMBL/GenBank/DDBJ databases">
        <title>Depth-based differentiation of microbial function through sediment-hosted aquifers and enrichment of novel symbionts in the deep terrestrial subsurface.</title>
        <authorList>
            <person name="Probst A.J."/>
            <person name="Ladd B."/>
            <person name="Jarett J.K."/>
            <person name="Geller-Mcgrath D.E."/>
            <person name="Sieber C.M.K."/>
            <person name="Emerson J.B."/>
            <person name="Anantharaman K."/>
            <person name="Thomas B.C."/>
            <person name="Malmstrom R."/>
            <person name="Stieglmeier M."/>
            <person name="Klingl A."/>
            <person name="Woyke T."/>
            <person name="Ryan C.M."/>
            <person name="Banfield J.F."/>
        </authorList>
    </citation>
    <scope>NUCLEOTIDE SEQUENCE [LARGE SCALE GENOMIC DNA]</scope>
</reference>